<keyword evidence="5" id="KW-1185">Reference proteome</keyword>
<dbReference type="GO" id="GO:0046677">
    <property type="term" value="P:response to antibiotic"/>
    <property type="evidence" value="ECO:0007669"/>
    <property type="project" value="InterPro"/>
</dbReference>
<keyword evidence="2" id="KW-0812">Transmembrane</keyword>
<keyword evidence="2" id="KW-1133">Transmembrane helix</keyword>
<dbReference type="PANTHER" id="PTHR35333:SF3">
    <property type="entry name" value="BETA-LACTAMASE-TYPE TRANSPEPTIDASE FOLD CONTAINING PROTEIN"/>
    <property type="match status" value="1"/>
</dbReference>
<feature type="region of interest" description="Disordered" evidence="1">
    <location>
        <begin position="196"/>
        <end position="254"/>
    </location>
</feature>
<evidence type="ECO:0000313" key="5">
    <source>
        <dbReference type="Proteomes" id="UP000005147"/>
    </source>
</evidence>
<evidence type="ECO:0000313" key="4">
    <source>
        <dbReference type="EMBL" id="EKB53631.1"/>
    </source>
</evidence>
<feature type="compositionally biased region" description="Acidic residues" evidence="1">
    <location>
        <begin position="204"/>
        <end position="216"/>
    </location>
</feature>
<dbReference type="RefSeq" id="WP_006702019.1">
    <property type="nucleotide sequence ID" value="NZ_JH932301.1"/>
</dbReference>
<accession>K1LG83</accession>
<dbReference type="SUPFAM" id="SSF56601">
    <property type="entry name" value="beta-lactamase/transpeptidase-like"/>
    <property type="match status" value="1"/>
</dbReference>
<dbReference type="AlphaFoldDB" id="K1LG83"/>
<feature type="region of interest" description="Disordered" evidence="1">
    <location>
        <begin position="119"/>
        <end position="138"/>
    </location>
</feature>
<gene>
    <name evidence="4" type="ORF">HMPREF9707_01384</name>
</gene>
<organism evidence="4 5">
    <name type="scientific">Falseniella ignava CCUG 37419</name>
    <dbReference type="NCBI Taxonomy" id="883112"/>
    <lineage>
        <taxon>Bacteria</taxon>
        <taxon>Bacillati</taxon>
        <taxon>Bacillota</taxon>
        <taxon>Bacilli</taxon>
        <taxon>Lactobacillales</taxon>
        <taxon>Aerococcaceae</taxon>
        <taxon>Falseniella</taxon>
    </lineage>
</organism>
<comment type="caution">
    <text evidence="4">The sequence shown here is derived from an EMBL/GenBank/DDBJ whole genome shotgun (WGS) entry which is preliminary data.</text>
</comment>
<protein>
    <recommendedName>
        <fullName evidence="3">Beta-lactamase class A catalytic domain-containing protein</fullName>
    </recommendedName>
</protein>
<feature type="transmembrane region" description="Helical" evidence="2">
    <location>
        <begin position="160"/>
        <end position="180"/>
    </location>
</feature>
<feature type="domain" description="Beta-lactamase class A catalytic" evidence="3">
    <location>
        <begin position="389"/>
        <end position="591"/>
    </location>
</feature>
<feature type="compositionally biased region" description="Low complexity" evidence="1">
    <location>
        <begin position="220"/>
        <end position="229"/>
    </location>
</feature>
<dbReference type="Pfam" id="PF13354">
    <property type="entry name" value="Beta-lactamase2"/>
    <property type="match status" value="1"/>
</dbReference>
<evidence type="ECO:0000256" key="1">
    <source>
        <dbReference type="SAM" id="MobiDB-lite"/>
    </source>
</evidence>
<evidence type="ECO:0000256" key="2">
    <source>
        <dbReference type="SAM" id="Phobius"/>
    </source>
</evidence>
<evidence type="ECO:0000259" key="3">
    <source>
        <dbReference type="Pfam" id="PF13354"/>
    </source>
</evidence>
<dbReference type="InterPro" id="IPR012338">
    <property type="entry name" value="Beta-lactam/transpept-like"/>
</dbReference>
<dbReference type="InterPro" id="IPR000871">
    <property type="entry name" value="Beta-lactam_class-A"/>
</dbReference>
<dbReference type="HOGENOM" id="CLU_396788_0_0_9"/>
<dbReference type="PANTHER" id="PTHR35333">
    <property type="entry name" value="BETA-LACTAMASE"/>
    <property type="match status" value="1"/>
</dbReference>
<dbReference type="Gene3D" id="3.40.710.10">
    <property type="entry name" value="DD-peptidase/beta-lactamase superfamily"/>
    <property type="match status" value="1"/>
</dbReference>
<proteinExistence type="predicted"/>
<dbReference type="eggNOG" id="COG2367">
    <property type="taxonomic scope" value="Bacteria"/>
</dbReference>
<dbReference type="EMBL" id="AGZE01000037">
    <property type="protein sequence ID" value="EKB53631.1"/>
    <property type="molecule type" value="Genomic_DNA"/>
</dbReference>
<dbReference type="GO" id="GO:0030655">
    <property type="term" value="P:beta-lactam antibiotic catabolic process"/>
    <property type="evidence" value="ECO:0007669"/>
    <property type="project" value="InterPro"/>
</dbReference>
<dbReference type="GO" id="GO:0008800">
    <property type="term" value="F:beta-lactamase activity"/>
    <property type="evidence" value="ECO:0007669"/>
    <property type="project" value="InterPro"/>
</dbReference>
<dbReference type="InterPro" id="IPR045155">
    <property type="entry name" value="Beta-lactam_cat"/>
</dbReference>
<keyword evidence="2" id="KW-0472">Membrane</keyword>
<feature type="compositionally biased region" description="Low complexity" evidence="1">
    <location>
        <begin position="238"/>
        <end position="248"/>
    </location>
</feature>
<feature type="region of interest" description="Disordered" evidence="1">
    <location>
        <begin position="32"/>
        <end position="61"/>
    </location>
</feature>
<dbReference type="Proteomes" id="UP000005147">
    <property type="component" value="Unassembled WGS sequence"/>
</dbReference>
<sequence>MKCPNCGRLIRSKTQCAFCGCKFDSKELEEFNKRPEEEETYVPPHRSVTDEYGPSEDQEELDVYEEEEFIYTMPHLESDRPTSTEDHDATLVGYDLGRENTTFDEELYEDEVPIEDDLAGFGDSRYDEEADSSTYTPYPTEDVAYYEEKPRPRRGGFGSILWNLIKLILAVAIIFLLFLFGPDIYGKVMELFRPETSQVSEPPVTDDAEVTGEESEQNSVDEATTSTDESSTDESTEETSVAETTVASNGIGLTDSDVNTDAYPMIEVAMTVDGDLSELNGEDLSVSLDRDGEVTQFNEGYSLIREGDQLIFRFTDPQSNSFERSAVPSKLMVKSDRYDLDETIPFEIPASTLDPQLATDLEDILNETVARDADVSAVIYKPGEPTPFVYQDKAKEAGSMISWFVLARVYDQIDQGEIQLSDVVTIDEQLVGQNDGGELAVNGVGLEYTVEDLVYEVIANRDVTAMNHLIDLTGGPDDFSYWLNESGYFNTRLVEMINLDEEGHTRGAMTSAQDIATLLHRLANNELVSEELDQQFKEALLDSPVTDKFPYDTLAAALRRYELSTGDDNEFEQHYAGIIETESGNYIVSILATNYQDAYETVQSIALAVNDLVETSLTGTRPEEQEVTEAEEVVEVTEAEVAAPVETTAETGSQYIYGPDEDGDGRPDSYQNESGVYVPIRWFQGEDGNWYFID</sequence>
<feature type="region of interest" description="Disordered" evidence="1">
    <location>
        <begin position="647"/>
        <end position="671"/>
    </location>
</feature>
<name>K1LG83_9LACT</name>
<dbReference type="STRING" id="883112.HMPREF9707_01384"/>
<reference evidence="4 5" key="1">
    <citation type="submission" date="2012-07" db="EMBL/GenBank/DDBJ databases">
        <title>The Genome Sequence of Facklamia ignava CCUG 37419.</title>
        <authorList>
            <consortium name="The Broad Institute Genome Sequencing Platform"/>
            <person name="Earl A."/>
            <person name="Ward D."/>
            <person name="Feldgarden M."/>
            <person name="Gevers D."/>
            <person name="Huys G."/>
            <person name="Walker B."/>
            <person name="Young S.K."/>
            <person name="Zeng Q."/>
            <person name="Gargeya S."/>
            <person name="Fitzgerald M."/>
            <person name="Haas B."/>
            <person name="Abouelleil A."/>
            <person name="Alvarado L."/>
            <person name="Arachchi H.M."/>
            <person name="Berlin A.M."/>
            <person name="Chapman S.B."/>
            <person name="Goldberg J."/>
            <person name="Griggs A."/>
            <person name="Gujja S."/>
            <person name="Hansen M."/>
            <person name="Howarth C."/>
            <person name="Imamovic A."/>
            <person name="Larimer J."/>
            <person name="McCowen C."/>
            <person name="Montmayeur A."/>
            <person name="Murphy C."/>
            <person name="Neiman D."/>
            <person name="Pearson M."/>
            <person name="Priest M."/>
            <person name="Roberts A."/>
            <person name="Saif S."/>
            <person name="Shea T."/>
            <person name="Sisk P."/>
            <person name="Sykes S."/>
            <person name="Wortman J."/>
            <person name="Nusbaum C."/>
            <person name="Birren B."/>
        </authorList>
    </citation>
    <scope>NUCLEOTIDE SEQUENCE [LARGE SCALE GENOMIC DNA]</scope>
    <source>
        <strain evidence="4 5">CCUG 37419</strain>
    </source>
</reference>
<dbReference type="PATRIC" id="fig|883112.3.peg.1379"/>